<dbReference type="CDD" id="cd00038">
    <property type="entry name" value="CAP_ED"/>
    <property type="match status" value="1"/>
</dbReference>
<dbReference type="Pfam" id="PF00027">
    <property type="entry name" value="cNMP_binding"/>
    <property type="match status" value="1"/>
</dbReference>
<keyword evidence="3" id="KW-1185">Reference proteome</keyword>
<dbReference type="RefSeq" id="WP_085052126.1">
    <property type="nucleotide sequence ID" value="NZ_LNQR01000056.1"/>
</dbReference>
<name>A0ABR5SK36_9BACT</name>
<dbReference type="InterPro" id="IPR022744">
    <property type="entry name" value="MeTrfase_dom_put"/>
</dbReference>
<accession>A0ABR5SK36</accession>
<dbReference type="Pfam" id="PF12147">
    <property type="entry name" value="Methyltransf_20"/>
    <property type="match status" value="1"/>
</dbReference>
<sequence>MVLDKRIPFYEELHEDDIQWILNNGIERMFATGVVIIQKGELIDCIYVIIDGFVGLYVESDRQISTLGPGELLGERSYLEGEPFSFSAIAENEVHIIILPRDSLNSKLSSKSDFANRFYKTIAISISHRLRDSVGHLTHLLQHGKVKEYNNAWNTISENISDLKEILSNVNKELLNNDITQDKKEYLCSYFDNFHVLLNTVIGEDSHLNVHIKETIGFNCQKELFPYILLTNTLERMYVKPLGYAGDYLTIKEMYDNKPSGKTPLGTMLDNCVLNWPAAHAVRNRRIILVEEIKSLIESSNGNEVNIASIACGPAEEIFDAYKNIDNSNILKTTL</sequence>
<dbReference type="InterPro" id="IPR014710">
    <property type="entry name" value="RmlC-like_jellyroll"/>
</dbReference>
<evidence type="ECO:0000259" key="1">
    <source>
        <dbReference type="PROSITE" id="PS50042"/>
    </source>
</evidence>
<protein>
    <submittedName>
        <fullName evidence="2">Bacteriocin-type transport-associated protein</fullName>
    </submittedName>
</protein>
<dbReference type="InterPro" id="IPR000595">
    <property type="entry name" value="cNMP-bd_dom"/>
</dbReference>
<comment type="caution">
    <text evidence="2">The sequence shown here is derived from an EMBL/GenBank/DDBJ whole genome shotgun (WGS) entry which is preliminary data.</text>
</comment>
<evidence type="ECO:0000313" key="3">
    <source>
        <dbReference type="Proteomes" id="UP000060487"/>
    </source>
</evidence>
<dbReference type="PROSITE" id="PS50042">
    <property type="entry name" value="CNMP_BINDING_3"/>
    <property type="match status" value="1"/>
</dbReference>
<evidence type="ECO:0000313" key="2">
    <source>
        <dbReference type="EMBL" id="KWT86781.1"/>
    </source>
</evidence>
<dbReference type="EMBL" id="LNQR01000056">
    <property type="protein sequence ID" value="KWT86781.1"/>
    <property type="molecule type" value="Genomic_DNA"/>
</dbReference>
<proteinExistence type="predicted"/>
<dbReference type="SUPFAM" id="SSF51206">
    <property type="entry name" value="cAMP-binding domain-like"/>
    <property type="match status" value="1"/>
</dbReference>
<organism evidence="2 3">
    <name type="scientific">Candidatus Magnetominusculus xianensis</name>
    <dbReference type="NCBI Taxonomy" id="1748249"/>
    <lineage>
        <taxon>Bacteria</taxon>
        <taxon>Pseudomonadati</taxon>
        <taxon>Nitrospirota</taxon>
        <taxon>Nitrospiria</taxon>
        <taxon>Nitrospirales</taxon>
        <taxon>Nitrospiraceae</taxon>
        <taxon>Candidatus Magnetominusculus</taxon>
    </lineage>
</organism>
<dbReference type="Gene3D" id="2.60.120.10">
    <property type="entry name" value="Jelly Rolls"/>
    <property type="match status" value="1"/>
</dbReference>
<dbReference type="Proteomes" id="UP000060487">
    <property type="component" value="Unassembled WGS sequence"/>
</dbReference>
<gene>
    <name evidence="2" type="ORF">ASN18_1504</name>
</gene>
<dbReference type="SMART" id="SM00100">
    <property type="entry name" value="cNMP"/>
    <property type="match status" value="1"/>
</dbReference>
<reference evidence="2 3" key="1">
    <citation type="submission" date="2015-11" db="EMBL/GenBank/DDBJ databases">
        <authorList>
            <person name="Lin W."/>
        </authorList>
    </citation>
    <scope>NUCLEOTIDE SEQUENCE [LARGE SCALE GENOMIC DNA]</scope>
    <source>
        <strain evidence="2 3">HCH-1</strain>
    </source>
</reference>
<feature type="domain" description="Cyclic nucleotide-binding" evidence="1">
    <location>
        <begin position="9"/>
        <end position="125"/>
    </location>
</feature>
<dbReference type="InterPro" id="IPR018490">
    <property type="entry name" value="cNMP-bd_dom_sf"/>
</dbReference>